<dbReference type="SMART" id="SM01173">
    <property type="entry name" value="DUF4187"/>
    <property type="match status" value="1"/>
</dbReference>
<feature type="compositionally biased region" description="Low complexity" evidence="1">
    <location>
        <begin position="60"/>
        <end position="70"/>
    </location>
</feature>
<sequence length="178" mass="19208">MQYSPLWLDPSSLPPEHEYYQASYVRENERGQEDALALLAYAFAQGEERGEDEEGEGDKASSAAGSAAGHFADEAARSDDARVSLSPDDDAPRAGLGRSKAADAERASPPPPPPQVSPAAQRRLDAARFCTLPAATRLALTHAHLRTTYAYCVYCGHRYATYNELLAVCPGEAEDAHE</sequence>
<feature type="domain" description="DUF4187" evidence="2">
    <location>
        <begin position="123"/>
        <end position="177"/>
    </location>
</feature>
<evidence type="ECO:0000313" key="3">
    <source>
        <dbReference type="EMBL" id="WFD48933.1"/>
    </source>
</evidence>
<dbReference type="InterPro" id="IPR039249">
    <property type="entry name" value="GPATCH11"/>
</dbReference>
<proteinExistence type="predicted"/>
<reference evidence="3 4" key="1">
    <citation type="journal article" date="2020" name="Elife">
        <title>Loss of centromere function drives karyotype evolution in closely related Malassezia species.</title>
        <authorList>
            <person name="Sankaranarayanan S.R."/>
            <person name="Ianiri G."/>
            <person name="Coelho M.A."/>
            <person name="Reza M.H."/>
            <person name="Thimmappa B.C."/>
            <person name="Ganguly P."/>
            <person name="Vadnala R.N."/>
            <person name="Sun S."/>
            <person name="Siddharthan R."/>
            <person name="Tellgren-Roth C."/>
            <person name="Dawson T.L."/>
            <person name="Heitman J."/>
            <person name="Sanyal K."/>
        </authorList>
    </citation>
    <scope>NUCLEOTIDE SEQUENCE [LARGE SCALE GENOMIC DNA]</scope>
    <source>
        <strain evidence="3">CBS14141</strain>
    </source>
</reference>
<dbReference type="EMBL" id="CP046236">
    <property type="protein sequence ID" value="WFD48933.1"/>
    <property type="molecule type" value="Genomic_DNA"/>
</dbReference>
<gene>
    <name evidence="3" type="ORF">GLX27_003606</name>
</gene>
<dbReference type="PANTHER" id="PTHR21032">
    <property type="entry name" value="G PATCH DOMAIN-CONTAINING PROTEIN 11"/>
    <property type="match status" value="1"/>
</dbReference>
<organism evidence="3 4">
    <name type="scientific">Malassezia furfur</name>
    <name type="common">Pityriasis versicolor infection agent</name>
    <name type="synonym">Pityrosporum furfur</name>
    <dbReference type="NCBI Taxonomy" id="55194"/>
    <lineage>
        <taxon>Eukaryota</taxon>
        <taxon>Fungi</taxon>
        <taxon>Dikarya</taxon>
        <taxon>Basidiomycota</taxon>
        <taxon>Ustilaginomycotina</taxon>
        <taxon>Malasseziomycetes</taxon>
        <taxon>Malasseziales</taxon>
        <taxon>Malasseziaceae</taxon>
        <taxon>Malassezia</taxon>
    </lineage>
</organism>
<dbReference type="PANTHER" id="PTHR21032:SF0">
    <property type="entry name" value="G PATCH DOMAIN-CONTAINING PROTEIN 11"/>
    <property type="match status" value="1"/>
</dbReference>
<dbReference type="Proteomes" id="UP000818624">
    <property type="component" value="Chromosome 3"/>
</dbReference>
<evidence type="ECO:0000313" key="4">
    <source>
        <dbReference type="Proteomes" id="UP000818624"/>
    </source>
</evidence>
<keyword evidence="4" id="KW-1185">Reference proteome</keyword>
<dbReference type="InterPro" id="IPR025239">
    <property type="entry name" value="DUF4187"/>
</dbReference>
<feature type="region of interest" description="Disordered" evidence="1">
    <location>
        <begin position="42"/>
        <end position="121"/>
    </location>
</feature>
<feature type="compositionally biased region" description="Basic and acidic residues" evidence="1">
    <location>
        <begin position="71"/>
        <end position="82"/>
    </location>
</feature>
<name>A0ABY8EXY6_MALFU</name>
<dbReference type="Pfam" id="PF13821">
    <property type="entry name" value="DUF4187"/>
    <property type="match status" value="1"/>
</dbReference>
<evidence type="ECO:0000259" key="2">
    <source>
        <dbReference type="SMART" id="SM01173"/>
    </source>
</evidence>
<accession>A0ABY8EXY6</accession>
<evidence type="ECO:0000256" key="1">
    <source>
        <dbReference type="SAM" id="MobiDB-lite"/>
    </source>
</evidence>
<protein>
    <recommendedName>
        <fullName evidence="2">DUF4187 domain-containing protein</fullName>
    </recommendedName>
</protein>